<dbReference type="AlphaFoldDB" id="A0A2Z7CWG2"/>
<reference evidence="12 13" key="1">
    <citation type="journal article" date="2015" name="Proc. Natl. Acad. Sci. U.S.A.">
        <title>The resurrection genome of Boea hygrometrica: A blueprint for survival of dehydration.</title>
        <authorList>
            <person name="Xiao L."/>
            <person name="Yang G."/>
            <person name="Zhang L."/>
            <person name="Yang X."/>
            <person name="Zhao S."/>
            <person name="Ji Z."/>
            <person name="Zhou Q."/>
            <person name="Hu M."/>
            <person name="Wang Y."/>
            <person name="Chen M."/>
            <person name="Xu Y."/>
            <person name="Jin H."/>
            <person name="Xiao X."/>
            <person name="Hu G."/>
            <person name="Bao F."/>
            <person name="Hu Y."/>
            <person name="Wan P."/>
            <person name="Li L."/>
            <person name="Deng X."/>
            <person name="Kuang T."/>
            <person name="Xiang C."/>
            <person name="Zhu J.K."/>
            <person name="Oliver M.J."/>
            <person name="He Y."/>
        </authorList>
    </citation>
    <scope>NUCLEOTIDE SEQUENCE [LARGE SCALE GENOMIC DNA]</scope>
    <source>
        <strain evidence="13">cv. XS01</strain>
    </source>
</reference>
<feature type="domain" description="Inositol-tetrakisphosphate 1-kinase N-terminal" evidence="11">
    <location>
        <begin position="45"/>
        <end position="124"/>
    </location>
</feature>
<dbReference type="PANTHER" id="PTHR14217:SF39">
    <property type="entry name" value="INOSITOL-TETRAKISPHOSPHATE 1-KINASE 3"/>
    <property type="match status" value="1"/>
</dbReference>
<evidence type="ECO:0000256" key="5">
    <source>
        <dbReference type="ARBA" id="ARBA00022723"/>
    </source>
</evidence>
<feature type="domain" description="Inositol 1,3,4-trisphosphate 5/6-kinase ATP-grasp" evidence="10">
    <location>
        <begin position="146"/>
        <end position="320"/>
    </location>
</feature>
<accession>A0A2Z7CWG2</accession>
<protein>
    <submittedName>
        <fullName evidence="12">Inositol-tetrakisphosphate 1-kinase 2-like</fullName>
    </submittedName>
</protein>
<evidence type="ECO:0000256" key="2">
    <source>
        <dbReference type="ARBA" id="ARBA00009601"/>
    </source>
</evidence>
<evidence type="ECO:0000256" key="1">
    <source>
        <dbReference type="ARBA" id="ARBA00001946"/>
    </source>
</evidence>
<dbReference type="OrthoDB" id="25308at2759"/>
<organism evidence="12 13">
    <name type="scientific">Dorcoceras hygrometricum</name>
    <dbReference type="NCBI Taxonomy" id="472368"/>
    <lineage>
        <taxon>Eukaryota</taxon>
        <taxon>Viridiplantae</taxon>
        <taxon>Streptophyta</taxon>
        <taxon>Embryophyta</taxon>
        <taxon>Tracheophyta</taxon>
        <taxon>Spermatophyta</taxon>
        <taxon>Magnoliopsida</taxon>
        <taxon>eudicotyledons</taxon>
        <taxon>Gunneridae</taxon>
        <taxon>Pentapetalae</taxon>
        <taxon>asterids</taxon>
        <taxon>lamiids</taxon>
        <taxon>Lamiales</taxon>
        <taxon>Gesneriaceae</taxon>
        <taxon>Didymocarpoideae</taxon>
        <taxon>Trichosporeae</taxon>
        <taxon>Loxocarpinae</taxon>
        <taxon>Dorcoceras</taxon>
    </lineage>
</organism>
<evidence type="ECO:0000259" key="11">
    <source>
        <dbReference type="Pfam" id="PF17927"/>
    </source>
</evidence>
<dbReference type="EMBL" id="KQ991648">
    <property type="protein sequence ID" value="KZV51400.1"/>
    <property type="molecule type" value="Genomic_DNA"/>
</dbReference>
<keyword evidence="8" id="KW-0067">ATP-binding</keyword>
<sequence length="379" mass="42358">MGMIGEIANAEGGMEERGEVEEQKMLRKYTASAVPALNASAAAVVVGYALTSKKIKSFLQPKLERLARKKGILFVPIDPTRPLSDQGPFNIVLHKLSGKEWRHILEDYRQAHPEVNVLDPPDAIQHVHNRQSMLQDVADLNLSDPYGTVGVPKQLVIKMDPSSIPDEVNKAGLRLPIVAKPLVAKSHELSLAYDESSLQKLEPPLVLQEFINHGGVLFKVYVVGEAIKVVRRFSLPDVSKRELSKNFGVYHFPRVSCAAASADEADLDPGVAELPPGPLLERLARELRRRLGLRLFNLDIIREHGTQDNYYVIDINYFPECQNHLEKRGTWKLETLLLPLDVGSAMMEQKYYSDTSRQSLAVVFIIQKKNPVLDSVSAF</sequence>
<evidence type="ECO:0000259" key="10">
    <source>
        <dbReference type="Pfam" id="PF05770"/>
    </source>
</evidence>
<evidence type="ECO:0000256" key="4">
    <source>
        <dbReference type="ARBA" id="ARBA00022679"/>
    </source>
</evidence>
<evidence type="ECO:0000256" key="8">
    <source>
        <dbReference type="ARBA" id="ARBA00022840"/>
    </source>
</evidence>
<dbReference type="InterPro" id="IPR040464">
    <property type="entry name" value="InsP(3)kin_ATP-grasp"/>
</dbReference>
<dbReference type="Pfam" id="PF05770">
    <property type="entry name" value="Ins134_P3_kin"/>
    <property type="match status" value="1"/>
</dbReference>
<dbReference type="GO" id="GO:0000287">
    <property type="term" value="F:magnesium ion binding"/>
    <property type="evidence" value="ECO:0007669"/>
    <property type="project" value="InterPro"/>
</dbReference>
<evidence type="ECO:0000313" key="12">
    <source>
        <dbReference type="EMBL" id="KZV51400.1"/>
    </source>
</evidence>
<evidence type="ECO:0000256" key="9">
    <source>
        <dbReference type="ARBA" id="ARBA00022842"/>
    </source>
</evidence>
<keyword evidence="4" id="KW-0808">Transferase</keyword>
<dbReference type="GO" id="GO:0005524">
    <property type="term" value="F:ATP binding"/>
    <property type="evidence" value="ECO:0007669"/>
    <property type="project" value="UniProtKB-KW"/>
</dbReference>
<dbReference type="GO" id="GO:0052725">
    <property type="term" value="F:inositol-1,3,4-trisphosphate 6-kinase activity"/>
    <property type="evidence" value="ECO:0007669"/>
    <property type="project" value="InterPro"/>
</dbReference>
<dbReference type="GO" id="GO:0047325">
    <property type="term" value="F:inositol-3,4,5,6-tetrakisphosphate 1-kinase activity"/>
    <property type="evidence" value="ECO:0007669"/>
    <property type="project" value="InterPro"/>
</dbReference>
<evidence type="ECO:0000313" key="13">
    <source>
        <dbReference type="Proteomes" id="UP000250235"/>
    </source>
</evidence>
<dbReference type="GO" id="GO:0052726">
    <property type="term" value="F:inositol-1,3,4-trisphosphate 5-kinase activity"/>
    <property type="evidence" value="ECO:0007669"/>
    <property type="project" value="InterPro"/>
</dbReference>
<dbReference type="Gene3D" id="3.30.470.20">
    <property type="entry name" value="ATP-grasp fold, B domain"/>
    <property type="match status" value="1"/>
</dbReference>
<evidence type="ECO:0000256" key="3">
    <source>
        <dbReference type="ARBA" id="ARBA00011245"/>
    </source>
</evidence>
<dbReference type="InterPro" id="IPR008656">
    <property type="entry name" value="Inositol_tetrakis-P_1-kinase"/>
</dbReference>
<comment type="similarity">
    <text evidence="2">Belongs to the ITPK1 family.</text>
</comment>
<dbReference type="Proteomes" id="UP000250235">
    <property type="component" value="Unassembled WGS sequence"/>
</dbReference>
<dbReference type="SUPFAM" id="SSF56059">
    <property type="entry name" value="Glutathione synthetase ATP-binding domain-like"/>
    <property type="match status" value="1"/>
</dbReference>
<comment type="subunit">
    <text evidence="3">Monomer.</text>
</comment>
<dbReference type="GO" id="GO:0032957">
    <property type="term" value="P:inositol trisphosphate metabolic process"/>
    <property type="evidence" value="ECO:0007669"/>
    <property type="project" value="InterPro"/>
</dbReference>
<dbReference type="PANTHER" id="PTHR14217">
    <property type="entry name" value="INOSITOL-TETRAKISPHOSPHATE 1-KINASE"/>
    <property type="match status" value="1"/>
</dbReference>
<keyword evidence="9" id="KW-0460">Magnesium</keyword>
<keyword evidence="5" id="KW-0479">Metal-binding</keyword>
<name>A0A2Z7CWG2_9LAMI</name>
<keyword evidence="13" id="KW-1185">Reference proteome</keyword>
<keyword evidence="6" id="KW-0547">Nucleotide-binding</keyword>
<evidence type="ECO:0000256" key="7">
    <source>
        <dbReference type="ARBA" id="ARBA00022777"/>
    </source>
</evidence>
<evidence type="ECO:0000256" key="6">
    <source>
        <dbReference type="ARBA" id="ARBA00022741"/>
    </source>
</evidence>
<keyword evidence="7 12" id="KW-0418">Kinase</keyword>
<dbReference type="Pfam" id="PF17927">
    <property type="entry name" value="Ins134_P3_kin_N"/>
    <property type="match status" value="1"/>
</dbReference>
<dbReference type="InterPro" id="IPR041429">
    <property type="entry name" value="ITPK1_N"/>
</dbReference>
<proteinExistence type="inferred from homology"/>
<dbReference type="GO" id="GO:0005737">
    <property type="term" value="C:cytoplasm"/>
    <property type="evidence" value="ECO:0007669"/>
    <property type="project" value="TreeGrafter"/>
</dbReference>
<gene>
    <name evidence="12" type="ORF">F511_20564</name>
</gene>
<comment type="cofactor">
    <cofactor evidence="1">
        <name>Mg(2+)</name>
        <dbReference type="ChEBI" id="CHEBI:18420"/>
    </cofactor>
</comment>